<sequence>MTSEVVHVARLPRSEPPEIGAAPARARPTDRSAGRALSSPRPGPHSGRSTPRPNLAVVRPSEADARTAAAARHVADRVLRLTLEVVDRRRPAASLRAVLSPAMVGMATALSTAAVPGRTLGVAVVRTVHVRAAGPVPDGAGHGDVEVFGTYSRGDRVFAVAARLTARRNTTGPAWVLTSLRLS</sequence>
<reference evidence="2 3" key="1">
    <citation type="submission" date="2021-01" db="EMBL/GenBank/DDBJ databases">
        <title>Genomics of switchgrass bacterial isolates.</title>
        <authorList>
            <person name="Shade A."/>
        </authorList>
    </citation>
    <scope>NUCLEOTIDE SEQUENCE [LARGE SCALE GENOMIC DNA]</scope>
    <source>
        <strain evidence="2 3">PvP111</strain>
    </source>
</reference>
<dbReference type="Proteomes" id="UP000703038">
    <property type="component" value="Unassembled WGS sequence"/>
</dbReference>
<organism evidence="2 3">
    <name type="scientific">Rhodococcoides corynebacterioides</name>
    <dbReference type="NCBI Taxonomy" id="53972"/>
    <lineage>
        <taxon>Bacteria</taxon>
        <taxon>Bacillati</taxon>
        <taxon>Actinomycetota</taxon>
        <taxon>Actinomycetes</taxon>
        <taxon>Mycobacteriales</taxon>
        <taxon>Nocardiaceae</taxon>
        <taxon>Rhodococcoides</taxon>
    </lineage>
</organism>
<protein>
    <submittedName>
        <fullName evidence="2">Uncharacterized protein</fullName>
    </submittedName>
</protein>
<dbReference type="RefSeq" id="WP_204867082.1">
    <property type="nucleotide sequence ID" value="NZ_JAFBBK010000001.1"/>
</dbReference>
<accession>A0ABS2KQV6</accession>
<evidence type="ECO:0000313" key="3">
    <source>
        <dbReference type="Proteomes" id="UP000703038"/>
    </source>
</evidence>
<gene>
    <name evidence="2" type="ORF">JOE42_001031</name>
</gene>
<dbReference type="EMBL" id="JAFBBK010000001">
    <property type="protein sequence ID" value="MBM7414298.1"/>
    <property type="molecule type" value="Genomic_DNA"/>
</dbReference>
<evidence type="ECO:0000256" key="1">
    <source>
        <dbReference type="SAM" id="MobiDB-lite"/>
    </source>
</evidence>
<feature type="region of interest" description="Disordered" evidence="1">
    <location>
        <begin position="1"/>
        <end position="55"/>
    </location>
</feature>
<dbReference type="InterPro" id="IPR045596">
    <property type="entry name" value="DUF6459"/>
</dbReference>
<keyword evidence="3" id="KW-1185">Reference proteome</keyword>
<proteinExistence type="predicted"/>
<comment type="caution">
    <text evidence="2">The sequence shown here is derived from an EMBL/GenBank/DDBJ whole genome shotgun (WGS) entry which is preliminary data.</text>
</comment>
<evidence type="ECO:0000313" key="2">
    <source>
        <dbReference type="EMBL" id="MBM7414298.1"/>
    </source>
</evidence>
<name>A0ABS2KQV6_9NOCA</name>
<feature type="compositionally biased region" description="Low complexity" evidence="1">
    <location>
        <begin position="38"/>
        <end position="53"/>
    </location>
</feature>
<dbReference type="Pfam" id="PF20060">
    <property type="entry name" value="DUF6459"/>
    <property type="match status" value="1"/>
</dbReference>